<feature type="non-terminal residue" evidence="1">
    <location>
        <position position="1"/>
    </location>
</feature>
<dbReference type="AlphaFoldDB" id="A0A0L7SUD7"/>
<evidence type="ECO:0000313" key="1">
    <source>
        <dbReference type="EMBL" id="KOC86670.1"/>
    </source>
</evidence>
<reference evidence="1 2" key="1">
    <citation type="journal article" date="2015" name="Int. J. Syst. Evol. Microbiol.">
        <title>Erwinia iniecta sp. nov., isolated from Russian wheat aphids (Diuraphis noxia).</title>
        <authorList>
            <person name="Campillo T."/>
            <person name="Luna E."/>
            <person name="Portier P."/>
            <person name="Fischer-Le Saux M."/>
            <person name="Lapitan N."/>
            <person name="Tisserat N.A."/>
            <person name="Leach J.E."/>
        </authorList>
    </citation>
    <scope>NUCLEOTIDE SEQUENCE [LARGE SCALE GENOMIC DNA]</scope>
    <source>
        <strain evidence="1 2">B149</strain>
    </source>
</reference>
<evidence type="ECO:0000313" key="2">
    <source>
        <dbReference type="Proteomes" id="UP000036851"/>
    </source>
</evidence>
<dbReference type="Proteomes" id="UP000036851">
    <property type="component" value="Unassembled WGS sequence"/>
</dbReference>
<sequence length="62" mass="7099">GFHLIGWHDSVNGDAIFLIWLKSIVDWNALAGNDYFDWKIEVVTAPYLTHIAIFGFFVDNNT</sequence>
<accession>A0A0L7SUD7</accession>
<protein>
    <submittedName>
        <fullName evidence="1">Uncharacterized protein</fullName>
    </submittedName>
</protein>
<proteinExistence type="predicted"/>
<comment type="caution">
    <text evidence="1">The sequence shown here is derived from an EMBL/GenBank/DDBJ whole genome shotgun (WGS) entry which is preliminary data.</text>
</comment>
<dbReference type="EMBL" id="JRXF01000086">
    <property type="protein sequence ID" value="KOC86670.1"/>
    <property type="molecule type" value="Genomic_DNA"/>
</dbReference>
<organism evidence="1 2">
    <name type="scientific">Winslowiella iniecta</name>
    <dbReference type="NCBI Taxonomy" id="1560201"/>
    <lineage>
        <taxon>Bacteria</taxon>
        <taxon>Pseudomonadati</taxon>
        <taxon>Pseudomonadota</taxon>
        <taxon>Gammaproteobacteria</taxon>
        <taxon>Enterobacterales</taxon>
        <taxon>Erwiniaceae</taxon>
        <taxon>Winslowiella</taxon>
    </lineage>
</organism>
<gene>
    <name evidence="1" type="ORF">NG43_21650</name>
</gene>
<name>A0A0L7SUD7_9GAMM</name>